<keyword evidence="3" id="KW-1185">Reference proteome</keyword>
<dbReference type="GO" id="GO:0006508">
    <property type="term" value="P:proteolysis"/>
    <property type="evidence" value="ECO:0007669"/>
    <property type="project" value="UniProtKB-KW"/>
</dbReference>
<evidence type="ECO:0000313" key="2">
    <source>
        <dbReference type="EMBL" id="GET33179.1"/>
    </source>
</evidence>
<dbReference type="InterPro" id="IPR002931">
    <property type="entry name" value="Transglutaminase-like"/>
</dbReference>
<proteinExistence type="predicted"/>
<feature type="domain" description="Transglutaminase-like" evidence="1">
    <location>
        <begin position="313"/>
        <end position="374"/>
    </location>
</feature>
<dbReference type="SMART" id="SM00460">
    <property type="entry name" value="TGc"/>
    <property type="match status" value="1"/>
</dbReference>
<evidence type="ECO:0000313" key="3">
    <source>
        <dbReference type="Proteomes" id="UP000391834"/>
    </source>
</evidence>
<dbReference type="EMBL" id="BLAX01000001">
    <property type="protein sequence ID" value="GET33179.1"/>
    <property type="molecule type" value="Genomic_DNA"/>
</dbReference>
<dbReference type="InterPro" id="IPR038765">
    <property type="entry name" value="Papain-like_cys_pep_sf"/>
</dbReference>
<dbReference type="Gene3D" id="3.10.620.30">
    <property type="match status" value="1"/>
</dbReference>
<dbReference type="PANTHER" id="PTHR38339:SF1">
    <property type="entry name" value="TRANSGLUTAMINASE-LIKE DOMAIN-CONTAINING PROTEIN"/>
    <property type="match status" value="1"/>
</dbReference>
<gene>
    <name evidence="2" type="ORF">PbJCM13498_20420</name>
</gene>
<keyword evidence="2" id="KW-0378">Hydrolase</keyword>
<keyword evidence="2" id="KW-0645">Protease</keyword>
<dbReference type="GO" id="GO:0008233">
    <property type="term" value="F:peptidase activity"/>
    <property type="evidence" value="ECO:0007669"/>
    <property type="project" value="UniProtKB-KW"/>
</dbReference>
<dbReference type="Proteomes" id="UP000391834">
    <property type="component" value="Unassembled WGS sequence"/>
</dbReference>
<comment type="caution">
    <text evidence="2">The sequence shown here is derived from an EMBL/GenBank/DDBJ whole genome shotgun (WGS) entry which is preliminary data.</text>
</comment>
<evidence type="ECO:0000259" key="1">
    <source>
        <dbReference type="SMART" id="SM00460"/>
    </source>
</evidence>
<reference evidence="2 3" key="1">
    <citation type="submission" date="2019-10" db="EMBL/GenBank/DDBJ databases">
        <title>Prolixibacter strains distinguished by the presence of nitrate reductase genes were adept at nitrate-dependent anaerobic corrosion of metallic iron and carbon steel.</title>
        <authorList>
            <person name="Iino T."/>
            <person name="Shono N."/>
            <person name="Ito K."/>
            <person name="Nakamura R."/>
            <person name="Sueoka K."/>
            <person name="Harayama S."/>
            <person name="Ohkuma M."/>
        </authorList>
    </citation>
    <scope>NUCLEOTIDE SEQUENCE [LARGE SCALE GENOMIC DNA]</scope>
    <source>
        <strain evidence="2 3">JCM 13498</strain>
    </source>
</reference>
<sequence length="448" mass="51839">MNDLKQMVDEGQFKKAATQIDSLVQSGSLTGKDSADAVYLKDLMHRIKLDFSKNEEQVRNELKRYYPSLTDSQMNAWEETGALEMRLINGQKRFFRNAVPNLFRIDSTEAKVKLKVDGPSVDELDEFCKVYDKKIVDSPKPLTKHFEFTYTITVKPNAVPCGQVVRCWLPFPRISEPRQDDVKLISTSQKDFQLAVNKDNLQRSLYMEQFARQDSPVVFSYKASFATHTQLVSLNPAEAEPYDTTSALYRNYTAQRPPQILFTDDIRKMTNQIVGDETNPIVKARKIFNWIDSNVPWASALEYSTFDNIPEYVLKYRHGDCGMQTLLFMTMVRYAGVPAKWQSGWMLHPGELNLHDWCQVYFKGIGWVPVDQSFGRLDVSNDAVRNFYFGGYDGYRMIVNDGFSQPFTPAKEYPRSEPIDFQRGEVEWSGGNLYFDQWNYHMDIKEVK</sequence>
<accession>A0A5M4AZ56</accession>
<organism evidence="2 3">
    <name type="scientific">Prolixibacter bellariivorans</name>
    <dbReference type="NCBI Taxonomy" id="314319"/>
    <lineage>
        <taxon>Bacteria</taxon>
        <taxon>Pseudomonadati</taxon>
        <taxon>Bacteroidota</taxon>
        <taxon>Bacteroidia</taxon>
        <taxon>Marinilabiliales</taxon>
        <taxon>Prolixibacteraceae</taxon>
        <taxon>Prolixibacter</taxon>
    </lineage>
</organism>
<dbReference type="SUPFAM" id="SSF54001">
    <property type="entry name" value="Cysteine proteinases"/>
    <property type="match status" value="1"/>
</dbReference>
<protein>
    <submittedName>
        <fullName evidence="2">Cysteine protease</fullName>
    </submittedName>
</protein>
<dbReference type="Pfam" id="PF01841">
    <property type="entry name" value="Transglut_core"/>
    <property type="match status" value="1"/>
</dbReference>
<dbReference type="AlphaFoldDB" id="A0A5M4AZ56"/>
<dbReference type="PANTHER" id="PTHR38339">
    <property type="entry name" value="TRANSGLUTAMINASE DOMAIN PROTEIN"/>
    <property type="match status" value="1"/>
</dbReference>
<name>A0A5M4AZ56_9BACT</name>